<dbReference type="EMBL" id="BONH01000001">
    <property type="protein sequence ID" value="GIF95478.1"/>
    <property type="molecule type" value="Genomic_DNA"/>
</dbReference>
<evidence type="ECO:0000256" key="2">
    <source>
        <dbReference type="SAM" id="Phobius"/>
    </source>
</evidence>
<dbReference type="PROSITE" id="PS51257">
    <property type="entry name" value="PROKAR_LIPOPROTEIN"/>
    <property type="match status" value="1"/>
</dbReference>
<keyword evidence="2" id="KW-0472">Membrane</keyword>
<feature type="chain" id="PRO_5038578579" description="LppM domain-containing protein" evidence="3">
    <location>
        <begin position="26"/>
        <end position="272"/>
    </location>
</feature>
<keyword evidence="3" id="KW-0732">Signal</keyword>
<gene>
    <name evidence="5" type="ORF">Cci01nite_05720</name>
</gene>
<evidence type="ECO:0000313" key="6">
    <source>
        <dbReference type="Proteomes" id="UP000659904"/>
    </source>
</evidence>
<evidence type="ECO:0000256" key="3">
    <source>
        <dbReference type="SAM" id="SignalP"/>
    </source>
</evidence>
<feature type="region of interest" description="Disordered" evidence="1">
    <location>
        <begin position="231"/>
        <end position="272"/>
    </location>
</feature>
<evidence type="ECO:0000256" key="1">
    <source>
        <dbReference type="SAM" id="MobiDB-lite"/>
    </source>
</evidence>
<feature type="signal peptide" evidence="3">
    <location>
        <begin position="1"/>
        <end position="25"/>
    </location>
</feature>
<keyword evidence="2" id="KW-1133">Transmembrane helix</keyword>
<dbReference type="InterPro" id="IPR053807">
    <property type="entry name" value="LppM"/>
</dbReference>
<organism evidence="5 6">
    <name type="scientific">Catellatospora citrea</name>
    <dbReference type="NCBI Taxonomy" id="53366"/>
    <lineage>
        <taxon>Bacteria</taxon>
        <taxon>Bacillati</taxon>
        <taxon>Actinomycetota</taxon>
        <taxon>Actinomycetes</taxon>
        <taxon>Micromonosporales</taxon>
        <taxon>Micromonosporaceae</taxon>
        <taxon>Catellatospora</taxon>
    </lineage>
</organism>
<reference evidence="5 6" key="1">
    <citation type="submission" date="2021-01" db="EMBL/GenBank/DDBJ databases">
        <title>Whole genome shotgun sequence of Catellatospora citrea NBRC 14495.</title>
        <authorList>
            <person name="Komaki H."/>
            <person name="Tamura T."/>
        </authorList>
    </citation>
    <scope>NUCLEOTIDE SEQUENCE [LARGE SCALE GENOMIC DNA]</scope>
    <source>
        <strain evidence="5 6">NBRC 14495</strain>
    </source>
</reference>
<proteinExistence type="predicted"/>
<feature type="domain" description="LppM" evidence="4">
    <location>
        <begin position="26"/>
        <end position="189"/>
    </location>
</feature>
<dbReference type="Proteomes" id="UP000659904">
    <property type="component" value="Unassembled WGS sequence"/>
</dbReference>
<dbReference type="AlphaFoldDB" id="A0A8J3KEN6"/>
<keyword evidence="2" id="KW-0812">Transmembrane</keyword>
<accession>A0A8J3KEN6</accession>
<evidence type="ECO:0000259" key="4">
    <source>
        <dbReference type="Pfam" id="PF21946"/>
    </source>
</evidence>
<protein>
    <recommendedName>
        <fullName evidence="4">LppM domain-containing protein</fullName>
    </recommendedName>
</protein>
<keyword evidence="6" id="KW-1185">Reference proteome</keyword>
<dbReference type="RefSeq" id="WP_120316299.1">
    <property type="nucleotide sequence ID" value="NZ_BONH01000001.1"/>
</dbReference>
<evidence type="ECO:0000313" key="5">
    <source>
        <dbReference type="EMBL" id="GIF95478.1"/>
    </source>
</evidence>
<name>A0A8J3KEN6_9ACTN</name>
<dbReference type="Pfam" id="PF21946">
    <property type="entry name" value="LppM"/>
    <property type="match status" value="1"/>
</dbReference>
<sequence length="272" mass="28548">MRLPRKPLRTLAVLALAAFSLTGCMKLDMNMTVNSDDTVDGTIVMALDKSVLQLSGKSPEEAFEQAGDSLTELPEGARTEVYDDGKYYGKKFVYDDLPLTEFNTGEKGAPSITHANGKYLFTADLDTGADGLGAQAEMVRPFLSSLQITFAITFPGKVVEHDAKAVVDGNTVRWNVALGGKNELRAVAEEGSAFPWLVVAVVGGVLGLAVIAGIVFLAIWLTRRNAPAAPAAADPNAATSFDPATVAEPVGGHPATSPHATPQQGGTEGQPH</sequence>
<feature type="transmembrane region" description="Helical" evidence="2">
    <location>
        <begin position="194"/>
        <end position="221"/>
    </location>
</feature>
<comment type="caution">
    <text evidence="5">The sequence shown here is derived from an EMBL/GenBank/DDBJ whole genome shotgun (WGS) entry which is preliminary data.</text>
</comment>